<proteinExistence type="predicted"/>
<protein>
    <submittedName>
        <fullName evidence="1">Uncharacterized protein</fullName>
    </submittedName>
</protein>
<gene>
    <name evidence="1" type="ORF">LMG32289_06160</name>
</gene>
<keyword evidence="2" id="KW-1185">Reference proteome</keyword>
<comment type="caution">
    <text evidence="1">The sequence shown here is derived from an EMBL/GenBank/DDBJ whole genome shotgun (WGS) entry which is preliminary data.</text>
</comment>
<dbReference type="EMBL" id="CAJZAG010000016">
    <property type="protein sequence ID" value="CAG9185918.1"/>
    <property type="molecule type" value="Genomic_DNA"/>
</dbReference>
<reference evidence="1 2" key="1">
    <citation type="submission" date="2021-08" db="EMBL/GenBank/DDBJ databases">
        <authorList>
            <person name="Peeters C."/>
        </authorList>
    </citation>
    <scope>NUCLEOTIDE SEQUENCE [LARGE SCALE GENOMIC DNA]</scope>
    <source>
        <strain evidence="1 2">LMG 32289</strain>
    </source>
</reference>
<accession>A0ABM8XZQ8</accession>
<sequence>MDLRNRRNIECLMKLMEVRDVIAAPHIELADRGLNVIFELHAERMLISTAMSIEASDRDSHMRTIASRWRPEHSEGLPMRFFCTDMQLVVSAFLPAGSNAEAWYRIVKLQRRYVESLRHTIDSHPD</sequence>
<evidence type="ECO:0000313" key="2">
    <source>
        <dbReference type="Proteomes" id="UP000706525"/>
    </source>
</evidence>
<evidence type="ECO:0000313" key="1">
    <source>
        <dbReference type="EMBL" id="CAG9185918.1"/>
    </source>
</evidence>
<organism evidence="1 2">
    <name type="scientific">Cupriavidus pampae</name>
    <dbReference type="NCBI Taxonomy" id="659251"/>
    <lineage>
        <taxon>Bacteria</taxon>
        <taxon>Pseudomonadati</taxon>
        <taxon>Pseudomonadota</taxon>
        <taxon>Betaproteobacteria</taxon>
        <taxon>Burkholderiales</taxon>
        <taxon>Burkholderiaceae</taxon>
        <taxon>Cupriavidus</taxon>
    </lineage>
</organism>
<dbReference type="Proteomes" id="UP000706525">
    <property type="component" value="Unassembled WGS sequence"/>
</dbReference>
<name>A0ABM8XZQ8_9BURK</name>